<feature type="compositionally biased region" description="Low complexity" evidence="7">
    <location>
        <begin position="501"/>
        <end position="546"/>
    </location>
</feature>
<dbReference type="eggNOG" id="COG0443">
    <property type="taxonomic scope" value="Bacteria"/>
</dbReference>
<dbReference type="HOGENOM" id="CLU_435382_0_0_11"/>
<evidence type="ECO:0000313" key="8">
    <source>
        <dbReference type="EMBL" id="CCH32155.1"/>
    </source>
</evidence>
<evidence type="ECO:0000256" key="1">
    <source>
        <dbReference type="ARBA" id="ARBA00007381"/>
    </source>
</evidence>
<feature type="compositionally biased region" description="Pro residues" evidence="7">
    <location>
        <begin position="601"/>
        <end position="612"/>
    </location>
</feature>
<keyword evidence="9" id="KW-1185">Reference proteome</keyword>
<evidence type="ECO:0000256" key="4">
    <source>
        <dbReference type="ARBA" id="ARBA00023016"/>
    </source>
</evidence>
<reference evidence="8 9" key="1">
    <citation type="journal article" date="2012" name="BMC Genomics">
        <title>Complete genome sequence of Saccharothrix espanaensis DSM 44229T and comparison to the other completely sequenced Pseudonocardiaceae.</title>
        <authorList>
            <person name="Strobel T."/>
            <person name="Al-Dilaimi A."/>
            <person name="Blom J."/>
            <person name="Gessner A."/>
            <person name="Kalinowski J."/>
            <person name="Luzhetska M."/>
            <person name="Puhler A."/>
            <person name="Szczepanowski R."/>
            <person name="Bechthold A."/>
            <person name="Ruckert C."/>
        </authorList>
    </citation>
    <scope>NUCLEOTIDE SEQUENCE [LARGE SCALE GENOMIC DNA]</scope>
    <source>
        <strain evidence="9">ATCC 51144 / DSM 44229 / JCM 9112 / NBRC 15066 / NRRL 15764</strain>
    </source>
</reference>
<evidence type="ECO:0000256" key="3">
    <source>
        <dbReference type="ARBA" id="ARBA00022840"/>
    </source>
</evidence>
<dbReference type="Proteomes" id="UP000006281">
    <property type="component" value="Chromosome"/>
</dbReference>
<dbReference type="RefSeq" id="WP_015102267.1">
    <property type="nucleotide sequence ID" value="NC_019673.1"/>
</dbReference>
<evidence type="ECO:0000256" key="5">
    <source>
        <dbReference type="ARBA" id="ARBA00023186"/>
    </source>
</evidence>
<feature type="region of interest" description="Disordered" evidence="7">
    <location>
        <begin position="435"/>
        <end position="628"/>
    </location>
</feature>
<organism evidence="8 9">
    <name type="scientific">Saccharothrix espanaensis (strain ATCC 51144 / DSM 44229 / JCM 9112 / NBRC 15066 / NRRL 15764)</name>
    <dbReference type="NCBI Taxonomy" id="1179773"/>
    <lineage>
        <taxon>Bacteria</taxon>
        <taxon>Bacillati</taxon>
        <taxon>Actinomycetota</taxon>
        <taxon>Actinomycetes</taxon>
        <taxon>Pseudonocardiales</taxon>
        <taxon>Pseudonocardiaceae</taxon>
        <taxon>Saccharothrix</taxon>
    </lineage>
</organism>
<dbReference type="InterPro" id="IPR018181">
    <property type="entry name" value="Heat_shock_70_CS"/>
</dbReference>
<dbReference type="SUPFAM" id="SSF53067">
    <property type="entry name" value="Actin-like ATPase domain"/>
    <property type="match status" value="2"/>
</dbReference>
<keyword evidence="4" id="KW-0346">Stress response</keyword>
<feature type="compositionally biased region" description="Pro residues" evidence="7">
    <location>
        <begin position="566"/>
        <end position="593"/>
    </location>
</feature>
<dbReference type="AlphaFoldDB" id="K0JWG0"/>
<dbReference type="Pfam" id="PF00012">
    <property type="entry name" value="HSP70"/>
    <property type="match status" value="1"/>
</dbReference>
<evidence type="ECO:0000256" key="7">
    <source>
        <dbReference type="SAM" id="MobiDB-lite"/>
    </source>
</evidence>
<dbReference type="Gene3D" id="3.90.640.10">
    <property type="entry name" value="Actin, Chain A, domain 4"/>
    <property type="match status" value="1"/>
</dbReference>
<accession>K0JWG0</accession>
<dbReference type="PROSITE" id="PS01036">
    <property type="entry name" value="HSP70_3"/>
    <property type="match status" value="1"/>
</dbReference>
<dbReference type="KEGG" id="sesp:BN6_48830"/>
<dbReference type="PANTHER" id="PTHR19375">
    <property type="entry name" value="HEAT SHOCK PROTEIN 70KDA"/>
    <property type="match status" value="1"/>
</dbReference>
<dbReference type="GO" id="GO:0005524">
    <property type="term" value="F:ATP binding"/>
    <property type="evidence" value="ECO:0007669"/>
    <property type="project" value="UniProtKB-KW"/>
</dbReference>
<keyword evidence="2 6" id="KW-0547">Nucleotide-binding</keyword>
<dbReference type="PRINTS" id="PR00301">
    <property type="entry name" value="HEATSHOCK70"/>
</dbReference>
<proteinExistence type="inferred from homology"/>
<dbReference type="GO" id="GO:0140662">
    <property type="term" value="F:ATP-dependent protein folding chaperone"/>
    <property type="evidence" value="ECO:0007669"/>
    <property type="project" value="InterPro"/>
</dbReference>
<evidence type="ECO:0008006" key="10">
    <source>
        <dbReference type="Google" id="ProtNLM"/>
    </source>
</evidence>
<dbReference type="STRING" id="1179773.BN6_48830"/>
<dbReference type="InterPro" id="IPR013126">
    <property type="entry name" value="Hsp_70_fam"/>
</dbReference>
<evidence type="ECO:0000256" key="6">
    <source>
        <dbReference type="RuleBase" id="RU003322"/>
    </source>
</evidence>
<sequence length="628" mass="64653">MSYVLGVDLGTTYTAAAVCRREAGGWGPAEVLPLGTRSAAVASVLYFGSDATVLVGEAAERRALVDPAGVAREFKRRIGDRTPLLLSGRQHTAHELAARLARWVVDRATEREGGAPDRVAVTHPAGWGEHKKGLLLAALADVGLGEAALSTEPEAAAFDYSAVERVGAGTTIAVYDLGGGTFDAAVLRKVDDSRFELLGDPAGADRLGGIDFDEAVFDHLRTALPGDFAALALDDPVAMAAVTRLRRECTEAKEALSGDTEVTIPVLLPGGHAQTRLVRGEFEAMIRPALDETVALLRASIRSAGLAESDVDRVLLVGGSSRIPLVSQLLSQEFGRPVAVDSDPKSVVARGAARAVVPAGPHTTAVERTDEVDDEVDDVPADVPARPKVADIPLVLPRPARRRRLLRPRVLAGAAALAVVAMSAASTVASDEPIATGTAATTPDNPVVPPDDAAVPDQAEPAAEPAYPQVQPVAQRSTPPPNRKARPSPNVPDAGLNDTDAAPAPVPALARASTGTADPTRPSASPATTSSPAAPAPLQAAAVPTPDYHPPAADSLPPATATSAENPPPPAETPPPPAETEPPTTEAPPPTTEAPPQTTDDPPPTTDDPPPATTTEPTTTTEDPVPTT</sequence>
<name>K0JWG0_SACES</name>
<keyword evidence="3 6" id="KW-0067">ATP-binding</keyword>
<protein>
    <recommendedName>
        <fullName evidence="10">Heat shock protein 70</fullName>
    </recommendedName>
</protein>
<dbReference type="EMBL" id="HE804045">
    <property type="protein sequence ID" value="CCH32155.1"/>
    <property type="molecule type" value="Genomic_DNA"/>
</dbReference>
<dbReference type="InterPro" id="IPR043129">
    <property type="entry name" value="ATPase_NBD"/>
</dbReference>
<feature type="compositionally biased region" description="Low complexity" evidence="7">
    <location>
        <begin position="439"/>
        <end position="475"/>
    </location>
</feature>
<keyword evidence="5" id="KW-0143">Chaperone</keyword>
<dbReference type="PATRIC" id="fig|1179773.3.peg.4898"/>
<dbReference type="Gene3D" id="3.30.420.40">
    <property type="match status" value="2"/>
</dbReference>
<feature type="compositionally biased region" description="Low complexity" evidence="7">
    <location>
        <begin position="613"/>
        <end position="628"/>
    </location>
</feature>
<gene>
    <name evidence="8" type="ordered locus">BN6_48830</name>
</gene>
<evidence type="ECO:0000313" key="9">
    <source>
        <dbReference type="Proteomes" id="UP000006281"/>
    </source>
</evidence>
<evidence type="ECO:0000256" key="2">
    <source>
        <dbReference type="ARBA" id="ARBA00022741"/>
    </source>
</evidence>
<comment type="similarity">
    <text evidence="1 6">Belongs to the heat shock protein 70 family.</text>
</comment>